<evidence type="ECO:0000313" key="2">
    <source>
        <dbReference type="EMBL" id="QJA79808.1"/>
    </source>
</evidence>
<protein>
    <submittedName>
        <fullName evidence="2">Uncharacterized protein</fullName>
    </submittedName>
</protein>
<dbReference type="AlphaFoldDB" id="A0A6M3KE73"/>
<gene>
    <name evidence="2" type="ORF">MM415A00827_0001</name>
</gene>
<reference evidence="2" key="1">
    <citation type="submission" date="2020-03" db="EMBL/GenBank/DDBJ databases">
        <title>The deep terrestrial virosphere.</title>
        <authorList>
            <person name="Holmfeldt K."/>
            <person name="Nilsson E."/>
            <person name="Simone D."/>
            <person name="Lopez-Fernandez M."/>
            <person name="Wu X."/>
            <person name="de Brujin I."/>
            <person name="Lundin D."/>
            <person name="Andersson A."/>
            <person name="Bertilsson S."/>
            <person name="Dopson M."/>
        </authorList>
    </citation>
    <scope>NUCLEOTIDE SEQUENCE</scope>
    <source>
        <strain evidence="2">MM415A00827</strain>
    </source>
</reference>
<proteinExistence type="predicted"/>
<feature type="region of interest" description="Disordered" evidence="1">
    <location>
        <begin position="176"/>
        <end position="217"/>
    </location>
</feature>
<organism evidence="2">
    <name type="scientific">viral metagenome</name>
    <dbReference type="NCBI Taxonomy" id="1070528"/>
    <lineage>
        <taxon>unclassified sequences</taxon>
        <taxon>metagenomes</taxon>
        <taxon>organismal metagenomes</taxon>
    </lineage>
</organism>
<evidence type="ECO:0000256" key="1">
    <source>
        <dbReference type="SAM" id="MobiDB-lite"/>
    </source>
</evidence>
<dbReference type="EMBL" id="MT142396">
    <property type="protein sequence ID" value="QJA79808.1"/>
    <property type="molecule type" value="Genomic_DNA"/>
</dbReference>
<accession>A0A6M3KE73</accession>
<name>A0A6M3KE73_9ZZZZ</name>
<sequence length="217" mass="23430">MDNQQTAVVIQRTIQGLTTRDIGQEIGLSRTAVNNVQHRPEVKAKIERAANHIINRGLQPAVKTLCRLAAMGNVKDQDKDSLKLSLDASKHITSMAGLSGTAPSTIINAMIQINQAPEQAQELNTIAAFLSSQWQQPEQPAIDIQSKVDIKYPAEQSELDRMYPDDEESVKNVNSEIGIPTPHTAGPDIIDISSQPAAGDAPGSCHDQPKTEANGQP</sequence>